<dbReference type="EMBL" id="WPCU01000004">
    <property type="protein sequence ID" value="MVA74994.1"/>
    <property type="molecule type" value="Genomic_DNA"/>
</dbReference>
<evidence type="ECO:0000259" key="2">
    <source>
        <dbReference type="Pfam" id="PF00561"/>
    </source>
</evidence>
<dbReference type="Gene3D" id="3.40.50.1820">
    <property type="entry name" value="alpha/beta hydrolase"/>
    <property type="match status" value="1"/>
</dbReference>
<sequence length="281" mass="29915">MSGRLTSFTSDGLTFDVRDEGPLDGPVVIALHGFPQTSASWSGVVPPLVAAGCRVLAPDQRGYSPGARPADVASYDLARVVADVLALADAAGADRFHLVGHDWGAAVGWALAGRHADRVATLCAVSVPHPAALSRSFLGSQALRSWYVLAFQVPGLAERAFRARGGAVVRRMLARTGMPEPEAAVRLLADPATATGAVNWYRALRVPGRLRAGRIRVPTLYVWSDRDTALGRRAAEGTAAFVDGPYRFVVLPGVSHWVPEERPDELAGLLLEHLGAHPLER</sequence>
<feature type="domain" description="AB hydrolase-1" evidence="2">
    <location>
        <begin position="26"/>
        <end position="263"/>
    </location>
</feature>
<protein>
    <submittedName>
        <fullName evidence="3">Alpha/beta fold hydrolase</fullName>
    </submittedName>
</protein>
<evidence type="ECO:0000256" key="1">
    <source>
        <dbReference type="ARBA" id="ARBA00022801"/>
    </source>
</evidence>
<dbReference type="PRINTS" id="PR00412">
    <property type="entry name" value="EPOXHYDRLASE"/>
</dbReference>
<accession>A0A6A9UTT3</accession>
<evidence type="ECO:0000313" key="4">
    <source>
        <dbReference type="Proteomes" id="UP000435304"/>
    </source>
</evidence>
<dbReference type="AlphaFoldDB" id="A0A6A9UTT3"/>
<proteinExistence type="predicted"/>
<dbReference type="PANTHER" id="PTHR43329">
    <property type="entry name" value="EPOXIDE HYDROLASE"/>
    <property type="match status" value="1"/>
</dbReference>
<comment type="caution">
    <text evidence="3">The sequence shown here is derived from an EMBL/GenBank/DDBJ whole genome shotgun (WGS) entry which is preliminary data.</text>
</comment>
<gene>
    <name evidence="3" type="ORF">GC722_02970</name>
</gene>
<reference evidence="3 4" key="1">
    <citation type="submission" date="2019-12" db="EMBL/GenBank/DDBJ databases">
        <title>Auraticoccus cholistani sp. nov., an actinomycete isolated from soil of Cholistan desert.</title>
        <authorList>
            <person name="Cheema M.T."/>
        </authorList>
    </citation>
    <scope>NUCLEOTIDE SEQUENCE [LARGE SCALE GENOMIC DNA]</scope>
    <source>
        <strain evidence="3 4">F435</strain>
    </source>
</reference>
<dbReference type="Pfam" id="PF00561">
    <property type="entry name" value="Abhydrolase_1"/>
    <property type="match status" value="1"/>
</dbReference>
<name>A0A6A9UTT3_9ACTN</name>
<organism evidence="3 4">
    <name type="scientific">Auraticoccus cholistanensis</name>
    <dbReference type="NCBI Taxonomy" id="2656650"/>
    <lineage>
        <taxon>Bacteria</taxon>
        <taxon>Bacillati</taxon>
        <taxon>Actinomycetota</taxon>
        <taxon>Actinomycetes</taxon>
        <taxon>Propionibacteriales</taxon>
        <taxon>Propionibacteriaceae</taxon>
        <taxon>Auraticoccus</taxon>
    </lineage>
</organism>
<keyword evidence="4" id="KW-1185">Reference proteome</keyword>
<dbReference type="SUPFAM" id="SSF53474">
    <property type="entry name" value="alpha/beta-Hydrolases"/>
    <property type="match status" value="1"/>
</dbReference>
<dbReference type="Proteomes" id="UP000435304">
    <property type="component" value="Unassembled WGS sequence"/>
</dbReference>
<dbReference type="InterPro" id="IPR029058">
    <property type="entry name" value="AB_hydrolase_fold"/>
</dbReference>
<dbReference type="RefSeq" id="WP_156607864.1">
    <property type="nucleotide sequence ID" value="NZ_WPCU01000004.1"/>
</dbReference>
<dbReference type="InterPro" id="IPR000639">
    <property type="entry name" value="Epox_hydrolase-like"/>
</dbReference>
<dbReference type="InterPro" id="IPR000073">
    <property type="entry name" value="AB_hydrolase_1"/>
</dbReference>
<keyword evidence="1 3" id="KW-0378">Hydrolase</keyword>
<evidence type="ECO:0000313" key="3">
    <source>
        <dbReference type="EMBL" id="MVA74994.1"/>
    </source>
</evidence>
<dbReference type="GO" id="GO:0016787">
    <property type="term" value="F:hydrolase activity"/>
    <property type="evidence" value="ECO:0007669"/>
    <property type="project" value="UniProtKB-KW"/>
</dbReference>